<feature type="transmembrane region" description="Helical" evidence="2">
    <location>
        <begin position="23"/>
        <end position="41"/>
    </location>
</feature>
<feature type="region of interest" description="Disordered" evidence="1">
    <location>
        <begin position="97"/>
        <end position="129"/>
    </location>
</feature>
<sequence>MEISPNPDSEEKNQDIVRKRQKIITGSLLFVGLAAFTFGIYRITGTIDSPFKIKSSQITDSSSLLNSSQQTEIEQLKNKDTDKDGLKDYDELYLYQTSPYVRDSDSDGSDDKNEVESNNDPNCPKDQNCQISQTAPLEEATIPSEGELSSEDLRTTLKNMGAPANLVDAMDDATLQQVYDQTLAETGTTTDQLTNTGEIPSNLEDLAPSETSSQAITLETLQSLDAAQLRTLLQQSGVDEATLSQVDDTTLEALYQQALGEQLQTVQ</sequence>
<feature type="compositionally biased region" description="Basic and acidic residues" evidence="1">
    <location>
        <begin position="102"/>
        <end position="115"/>
    </location>
</feature>
<name>A0A2M7RJY1_9BACT</name>
<dbReference type="SUPFAM" id="SSF103647">
    <property type="entry name" value="TSP type-3 repeat"/>
    <property type="match status" value="1"/>
</dbReference>
<keyword evidence="2" id="KW-1133">Transmembrane helix</keyword>
<keyword evidence="2" id="KW-0812">Transmembrane</keyword>
<proteinExistence type="predicted"/>
<dbReference type="EMBL" id="PFMD01000018">
    <property type="protein sequence ID" value="PIY97050.1"/>
    <property type="molecule type" value="Genomic_DNA"/>
</dbReference>
<dbReference type="AlphaFoldDB" id="A0A2M7RJY1"/>
<evidence type="ECO:0000313" key="4">
    <source>
        <dbReference type="Proteomes" id="UP000230779"/>
    </source>
</evidence>
<evidence type="ECO:0000256" key="1">
    <source>
        <dbReference type="SAM" id="MobiDB-lite"/>
    </source>
</evidence>
<evidence type="ECO:0000256" key="2">
    <source>
        <dbReference type="SAM" id="Phobius"/>
    </source>
</evidence>
<protein>
    <submittedName>
        <fullName evidence="3">Uncharacterized protein</fullName>
    </submittedName>
</protein>
<feature type="compositionally biased region" description="Polar residues" evidence="1">
    <location>
        <begin position="116"/>
        <end position="129"/>
    </location>
</feature>
<organism evidence="3 4">
    <name type="scientific">Candidatus Kerfeldbacteria bacterium CG_4_10_14_0_8_um_filter_42_10</name>
    <dbReference type="NCBI Taxonomy" id="2014248"/>
    <lineage>
        <taxon>Bacteria</taxon>
        <taxon>Candidatus Kerfeldiibacteriota</taxon>
    </lineage>
</organism>
<dbReference type="Proteomes" id="UP000230779">
    <property type="component" value="Unassembled WGS sequence"/>
</dbReference>
<dbReference type="InterPro" id="IPR028974">
    <property type="entry name" value="TSP_type-3_rpt"/>
</dbReference>
<accession>A0A2M7RJY1</accession>
<evidence type="ECO:0000313" key="3">
    <source>
        <dbReference type="EMBL" id="PIY97050.1"/>
    </source>
</evidence>
<keyword evidence="2" id="KW-0472">Membrane</keyword>
<gene>
    <name evidence="3" type="ORF">COY66_01445</name>
</gene>
<dbReference type="GO" id="GO:0005509">
    <property type="term" value="F:calcium ion binding"/>
    <property type="evidence" value="ECO:0007669"/>
    <property type="project" value="InterPro"/>
</dbReference>
<comment type="caution">
    <text evidence="3">The sequence shown here is derived from an EMBL/GenBank/DDBJ whole genome shotgun (WGS) entry which is preliminary data.</text>
</comment>
<reference evidence="3 4" key="1">
    <citation type="submission" date="2017-09" db="EMBL/GenBank/DDBJ databases">
        <title>Depth-based differentiation of microbial function through sediment-hosted aquifers and enrichment of novel symbionts in the deep terrestrial subsurface.</title>
        <authorList>
            <person name="Probst A.J."/>
            <person name="Ladd B."/>
            <person name="Jarett J.K."/>
            <person name="Geller-Mcgrath D.E."/>
            <person name="Sieber C.M."/>
            <person name="Emerson J.B."/>
            <person name="Anantharaman K."/>
            <person name="Thomas B.C."/>
            <person name="Malmstrom R."/>
            <person name="Stieglmeier M."/>
            <person name="Klingl A."/>
            <person name="Woyke T."/>
            <person name="Ryan C.M."/>
            <person name="Banfield J.F."/>
        </authorList>
    </citation>
    <scope>NUCLEOTIDE SEQUENCE [LARGE SCALE GENOMIC DNA]</scope>
    <source>
        <strain evidence="3">CG_4_10_14_0_8_um_filter_42_10</strain>
    </source>
</reference>